<dbReference type="RefSeq" id="XP_067485957.1">
    <property type="nucleotide sequence ID" value="XM_067638027.1"/>
</dbReference>
<dbReference type="OrthoDB" id="5278827at2759"/>
<sequence>MRWARHFFFEINEYFNLTSLELHYILNQWLEPTTIFASLRELSHCRFYRKLVHLTLSFQYKERPPWGYTNWYGVLPKQQQGFLGSPLTKAQTNELIGSSLDPPPALENATLNVSEGLSPDRIYYKFLSMAPNLRDLDIEAWMPPTASLRRAQVMFPNLLRLRVGLKEGFASLPVVLDTIAEQFPGLVSLQLDSFGDWWRCALQGSCVHPESLDCIMKLKNLKSLVMPCPAALGPNKSKMITLSGIYRLCPQELNDMLEKWYESGMKLETATFDGYLVHPKGTLPESQYFELSCVLGTKLAVNRTHSNKLPQSNALAAHGLVPCSTESGLFKNGGLLGQRAQHLRHLRLHLELQSIRAGITDALVEVLTQLYLFPAINKLSVTFVAHRDSERTLFLTAFRWISQCSFYHNVRSLFLETEICDTQISAQDRKDWYSKCQQRDQLFLQEVVQSGEAIDVIPPLNLQEAIISISPQRIGKQLPYYHFLSKANRLERLVINNAVTFPKDFEAEEEGRKWNSCVPTPIIEPTVPNAPFYGVKSLTIKITGYPFGRKLKRLAECFPDLEELDLVLDETRYRTAVINPDTFIQTYDGLLGMKKLKAISIPWPKLKDPNCPPPLRNTFRKTLGKWMADDQTDSDMRMLGIEELEKWVLYWQQCQLPLEKVQFNGWKPVGQWHSVRKWVTCTVDKYGGPNRGRKSIWEECDPTYGRDLIIEVAFSESETKDLAKILDSLEHFPYVTYLEIFLDVAVPIRINLTLAILLEVSRAPFYQTLKRLSIEFSSDHVDPIFAGLNPTAHYSSDTNLEEINLDRGRQTIAGLGPFAKLLCLSPKAKVLTAGEFGSGTWEDREVDLNITPVRMSAALPLCGVLTALEATMATNHFTESAKVIVQEFPNLESFVMRVPETFYYNLSLNSTSRTWLDDQIMQLKRLKKLAIPWSNVVRSTDYERHQGGTFINLSHQCMCYDPVDGGRVRRSDMLDIESWVANILVEGKVPLEEVRFGVWKYSVSWQCSITTKPIQQREIVELFSTITRRPTLLTWFWEFDWEEYEMD</sequence>
<dbReference type="EMBL" id="SAEB01000012">
    <property type="protein sequence ID" value="RVD80413.1"/>
    <property type="molecule type" value="Genomic_DNA"/>
</dbReference>
<name>A0A436ZNI6_ARTFL</name>
<accession>A0A436ZNI6</accession>
<gene>
    <name evidence="1" type="ORF">DFL_008310</name>
</gene>
<protein>
    <submittedName>
        <fullName evidence="1">Uncharacterized protein</fullName>
    </submittedName>
</protein>
<evidence type="ECO:0000313" key="1">
    <source>
        <dbReference type="EMBL" id="RVD80413.1"/>
    </source>
</evidence>
<reference evidence="1 2" key="1">
    <citation type="submission" date="2019-01" db="EMBL/GenBank/DDBJ databases">
        <title>Intercellular communication is required for trap formation in the nematode-trapping fungus Duddingtonia flagrans.</title>
        <authorList>
            <person name="Youssar L."/>
            <person name="Wernet V."/>
            <person name="Hensel N."/>
            <person name="Hildebrandt H.-G."/>
            <person name="Fischer R."/>
        </authorList>
    </citation>
    <scope>NUCLEOTIDE SEQUENCE [LARGE SCALE GENOMIC DNA]</scope>
    <source>
        <strain evidence="1 2">CBS H-5679</strain>
    </source>
</reference>
<keyword evidence="2" id="KW-1185">Reference proteome</keyword>
<dbReference type="Gene3D" id="3.80.10.10">
    <property type="entry name" value="Ribonuclease Inhibitor"/>
    <property type="match status" value="1"/>
</dbReference>
<evidence type="ECO:0000313" key="2">
    <source>
        <dbReference type="Proteomes" id="UP000283090"/>
    </source>
</evidence>
<dbReference type="GeneID" id="93590621"/>
<dbReference type="VEuPathDB" id="FungiDB:DFL_008310"/>
<proteinExistence type="predicted"/>
<dbReference type="Proteomes" id="UP000283090">
    <property type="component" value="Unassembled WGS sequence"/>
</dbReference>
<comment type="caution">
    <text evidence="1">The sequence shown here is derived from an EMBL/GenBank/DDBJ whole genome shotgun (WGS) entry which is preliminary data.</text>
</comment>
<dbReference type="AlphaFoldDB" id="A0A436ZNI6"/>
<organism evidence="1 2">
    <name type="scientific">Arthrobotrys flagrans</name>
    <name type="common">Nematode-trapping fungus</name>
    <name type="synonym">Trichothecium flagrans</name>
    <dbReference type="NCBI Taxonomy" id="97331"/>
    <lineage>
        <taxon>Eukaryota</taxon>
        <taxon>Fungi</taxon>
        <taxon>Dikarya</taxon>
        <taxon>Ascomycota</taxon>
        <taxon>Pezizomycotina</taxon>
        <taxon>Orbiliomycetes</taxon>
        <taxon>Orbiliales</taxon>
        <taxon>Orbiliaceae</taxon>
        <taxon>Arthrobotrys</taxon>
    </lineage>
</organism>
<dbReference type="InterPro" id="IPR032675">
    <property type="entry name" value="LRR_dom_sf"/>
</dbReference>